<evidence type="ECO:0000256" key="3">
    <source>
        <dbReference type="ARBA" id="ARBA00023002"/>
    </source>
</evidence>
<protein>
    <recommendedName>
        <fullName evidence="6">NAD(P)-binding protein</fullName>
    </recommendedName>
</protein>
<dbReference type="EMBL" id="MCFA01000064">
    <property type="protein sequence ID" value="ORY11127.1"/>
    <property type="molecule type" value="Genomic_DNA"/>
</dbReference>
<dbReference type="PANTHER" id="PTHR24320">
    <property type="entry name" value="RETINOL DEHYDROGENASE"/>
    <property type="match status" value="1"/>
</dbReference>
<feature type="non-terminal residue" evidence="4">
    <location>
        <position position="1"/>
    </location>
</feature>
<dbReference type="Proteomes" id="UP000193144">
    <property type="component" value="Unassembled WGS sequence"/>
</dbReference>
<dbReference type="AlphaFoldDB" id="A0A1Y1ZM88"/>
<keyword evidence="2" id="KW-0521">NADP</keyword>
<evidence type="ECO:0000256" key="1">
    <source>
        <dbReference type="ARBA" id="ARBA00006484"/>
    </source>
</evidence>
<gene>
    <name evidence="4" type="ORF">BCR34DRAFT_436116</name>
</gene>
<evidence type="ECO:0000313" key="5">
    <source>
        <dbReference type="Proteomes" id="UP000193144"/>
    </source>
</evidence>
<dbReference type="STRING" id="1231657.A0A1Y1ZM88"/>
<proteinExistence type="inferred from homology"/>
<dbReference type="SUPFAM" id="SSF51735">
    <property type="entry name" value="NAD(P)-binding Rossmann-fold domains"/>
    <property type="match status" value="1"/>
</dbReference>
<keyword evidence="3" id="KW-0560">Oxidoreductase</keyword>
<evidence type="ECO:0000313" key="4">
    <source>
        <dbReference type="EMBL" id="ORY11127.1"/>
    </source>
</evidence>
<accession>A0A1Y1ZM88</accession>
<dbReference type="Gene3D" id="3.40.50.720">
    <property type="entry name" value="NAD(P)-binding Rossmann-like Domain"/>
    <property type="match status" value="1"/>
</dbReference>
<dbReference type="PANTHER" id="PTHR24320:SF236">
    <property type="entry name" value="SHORT-CHAIN DEHYDROGENASE-RELATED"/>
    <property type="match status" value="1"/>
</dbReference>
<sequence length="202" mass="21988">NNAGIAQAPPGSKTIQGYEAHMGVNCLGPYLFTQLLLPRLLSITKTAPSSSVRVIFTSSQIIDKIGPPGGVSLAERESSKHQKDKNWTYSASKVGRWFLASEIDERTRRDGLVSVVQNPGDPRATAWDPVSPVAKFLISPFIYDAKMGAYTELWAGLSEDVTTQDGGKCAVPWGDRWHQNPKDILDSLKAKEEGGTALQLSF</sequence>
<name>A0A1Y1ZM88_9PLEO</name>
<comment type="caution">
    <text evidence="4">The sequence shown here is derived from an EMBL/GenBank/DDBJ whole genome shotgun (WGS) entry which is preliminary data.</text>
</comment>
<evidence type="ECO:0008006" key="6">
    <source>
        <dbReference type="Google" id="ProtNLM"/>
    </source>
</evidence>
<dbReference type="OrthoDB" id="191139at2759"/>
<evidence type="ECO:0000256" key="2">
    <source>
        <dbReference type="ARBA" id="ARBA00022857"/>
    </source>
</evidence>
<feature type="non-terminal residue" evidence="4">
    <location>
        <position position="202"/>
    </location>
</feature>
<organism evidence="4 5">
    <name type="scientific">Clohesyomyces aquaticus</name>
    <dbReference type="NCBI Taxonomy" id="1231657"/>
    <lineage>
        <taxon>Eukaryota</taxon>
        <taxon>Fungi</taxon>
        <taxon>Dikarya</taxon>
        <taxon>Ascomycota</taxon>
        <taxon>Pezizomycotina</taxon>
        <taxon>Dothideomycetes</taxon>
        <taxon>Pleosporomycetidae</taxon>
        <taxon>Pleosporales</taxon>
        <taxon>Lindgomycetaceae</taxon>
        <taxon>Clohesyomyces</taxon>
    </lineage>
</organism>
<dbReference type="InterPro" id="IPR036291">
    <property type="entry name" value="NAD(P)-bd_dom_sf"/>
</dbReference>
<reference evidence="4 5" key="1">
    <citation type="submission" date="2016-07" db="EMBL/GenBank/DDBJ databases">
        <title>Pervasive Adenine N6-methylation of Active Genes in Fungi.</title>
        <authorList>
            <consortium name="DOE Joint Genome Institute"/>
            <person name="Mondo S.J."/>
            <person name="Dannebaum R.O."/>
            <person name="Kuo R.C."/>
            <person name="Labutti K."/>
            <person name="Haridas S."/>
            <person name="Kuo A."/>
            <person name="Salamov A."/>
            <person name="Ahrendt S.R."/>
            <person name="Lipzen A."/>
            <person name="Sullivan W."/>
            <person name="Andreopoulos W.B."/>
            <person name="Clum A."/>
            <person name="Lindquist E."/>
            <person name="Daum C."/>
            <person name="Ramamoorthy G.K."/>
            <person name="Gryganskyi A."/>
            <person name="Culley D."/>
            <person name="Magnuson J.K."/>
            <person name="James T.Y."/>
            <person name="O'Malley M.A."/>
            <person name="Stajich J.E."/>
            <person name="Spatafora J.W."/>
            <person name="Visel A."/>
            <person name="Grigoriev I.V."/>
        </authorList>
    </citation>
    <scope>NUCLEOTIDE SEQUENCE [LARGE SCALE GENOMIC DNA]</scope>
    <source>
        <strain evidence="4 5">CBS 115471</strain>
    </source>
</reference>
<comment type="similarity">
    <text evidence="1">Belongs to the short-chain dehydrogenases/reductases (SDR) family.</text>
</comment>
<dbReference type="GO" id="GO:0016491">
    <property type="term" value="F:oxidoreductase activity"/>
    <property type="evidence" value="ECO:0007669"/>
    <property type="project" value="UniProtKB-KW"/>
</dbReference>
<keyword evidence="5" id="KW-1185">Reference proteome</keyword>